<dbReference type="InterPro" id="IPR002182">
    <property type="entry name" value="NB-ARC"/>
</dbReference>
<feature type="domain" description="NB-ARC" evidence="5">
    <location>
        <begin position="112"/>
        <end position="261"/>
    </location>
</feature>
<evidence type="ECO:0000313" key="7">
    <source>
        <dbReference type="Proteomes" id="UP000237347"/>
    </source>
</evidence>
<dbReference type="GO" id="GO:0005524">
    <property type="term" value="F:ATP binding"/>
    <property type="evidence" value="ECO:0007669"/>
    <property type="project" value="UniProtKB-KW"/>
</dbReference>
<keyword evidence="1" id="KW-0547">Nucleotide-binding</keyword>
<dbReference type="SUPFAM" id="SSF52540">
    <property type="entry name" value="P-loop containing nucleoside triphosphate hydrolases"/>
    <property type="match status" value="1"/>
</dbReference>
<evidence type="ECO:0000313" key="6">
    <source>
        <dbReference type="EMBL" id="KAK7858741.1"/>
    </source>
</evidence>
<evidence type="ECO:0000256" key="1">
    <source>
        <dbReference type="ARBA" id="ARBA00022741"/>
    </source>
</evidence>
<sequence length="329" mass="37857">MERTGMSKDRRRRKNKSELFPGKRPKREVQLWLQEVETINKEIQTIEEEGGRGIWKYFPCMHMGKLACQKIQEVKELYQRGGFRDSLVVDPPVSHGEELPTTTLVGESTTKRTIERVREHLLDENFRRIAVYGMGGIERGKFDNIIWVTVTKPSSVFKLQEDIARNLKLDLTNSGDETTRAGKLNNELKTWKRYVLILDDMWEAFHLEDVGIPEPSPTNGCRLLLTTRSLEVCNHMDCVNIKMELLSKEDSWDLFLDKVGRDVLNTRDIEPIVKEVVKECARLPLAIITIAGSLKNVIDVSEWRNALNELRTPKKGPKNVDAAAIFERL</sequence>
<name>A0AAW0M7A5_QUESU</name>
<dbReference type="InterPro" id="IPR027417">
    <property type="entry name" value="P-loop_NTPase"/>
</dbReference>
<comment type="caution">
    <text evidence="6">The sequence shown here is derived from an EMBL/GenBank/DDBJ whole genome shotgun (WGS) entry which is preliminary data.</text>
</comment>
<proteinExistence type="predicted"/>
<dbReference type="EMBL" id="PKMF04000017">
    <property type="protein sequence ID" value="KAK7858741.1"/>
    <property type="molecule type" value="Genomic_DNA"/>
</dbReference>
<dbReference type="GO" id="GO:0006952">
    <property type="term" value="P:defense response"/>
    <property type="evidence" value="ECO:0007669"/>
    <property type="project" value="UniProtKB-KW"/>
</dbReference>
<dbReference type="InterPro" id="IPR042197">
    <property type="entry name" value="Apaf_helical"/>
</dbReference>
<organism evidence="6 7">
    <name type="scientific">Quercus suber</name>
    <name type="common">Cork oak</name>
    <dbReference type="NCBI Taxonomy" id="58331"/>
    <lineage>
        <taxon>Eukaryota</taxon>
        <taxon>Viridiplantae</taxon>
        <taxon>Streptophyta</taxon>
        <taxon>Embryophyta</taxon>
        <taxon>Tracheophyta</taxon>
        <taxon>Spermatophyta</taxon>
        <taxon>Magnoliopsida</taxon>
        <taxon>eudicotyledons</taxon>
        <taxon>Gunneridae</taxon>
        <taxon>Pentapetalae</taxon>
        <taxon>rosids</taxon>
        <taxon>fabids</taxon>
        <taxon>Fagales</taxon>
        <taxon>Fagaceae</taxon>
        <taxon>Quercus</taxon>
    </lineage>
</organism>
<keyword evidence="7" id="KW-1185">Reference proteome</keyword>
<keyword evidence="2" id="KW-0611">Plant defense</keyword>
<dbReference type="PANTHER" id="PTHR33463:SF187">
    <property type="entry name" value="AND NB-ARC DOMAIN DISEASE RESISTANCE PROTEIN, PUTATIVE-RELATED"/>
    <property type="match status" value="1"/>
</dbReference>
<accession>A0AAW0M7A5</accession>
<evidence type="ECO:0000256" key="3">
    <source>
        <dbReference type="ARBA" id="ARBA00022840"/>
    </source>
</evidence>
<dbReference type="Pfam" id="PF00931">
    <property type="entry name" value="NB-ARC"/>
    <property type="match status" value="1"/>
</dbReference>
<gene>
    <name evidence="6" type="ORF">CFP56_010535</name>
</gene>
<keyword evidence="3" id="KW-0067">ATP-binding</keyword>
<dbReference type="Gene3D" id="3.40.50.300">
    <property type="entry name" value="P-loop containing nucleotide triphosphate hydrolases"/>
    <property type="match status" value="1"/>
</dbReference>
<dbReference type="GO" id="GO:0043531">
    <property type="term" value="F:ADP binding"/>
    <property type="evidence" value="ECO:0007669"/>
    <property type="project" value="InterPro"/>
</dbReference>
<dbReference type="Proteomes" id="UP000237347">
    <property type="component" value="Unassembled WGS sequence"/>
</dbReference>
<dbReference type="InterPro" id="IPR050905">
    <property type="entry name" value="Plant_NBS-LRR"/>
</dbReference>
<dbReference type="AlphaFoldDB" id="A0AAW0M7A5"/>
<dbReference type="PRINTS" id="PR00364">
    <property type="entry name" value="DISEASERSIST"/>
</dbReference>
<feature type="region of interest" description="Disordered" evidence="4">
    <location>
        <begin position="1"/>
        <end position="20"/>
    </location>
</feature>
<reference evidence="6 7" key="1">
    <citation type="journal article" date="2018" name="Sci. Data">
        <title>The draft genome sequence of cork oak.</title>
        <authorList>
            <person name="Ramos A.M."/>
            <person name="Usie A."/>
            <person name="Barbosa P."/>
            <person name="Barros P.M."/>
            <person name="Capote T."/>
            <person name="Chaves I."/>
            <person name="Simoes F."/>
            <person name="Abreu I."/>
            <person name="Carrasquinho I."/>
            <person name="Faro C."/>
            <person name="Guimaraes J.B."/>
            <person name="Mendonca D."/>
            <person name="Nobrega F."/>
            <person name="Rodrigues L."/>
            <person name="Saibo N.J.M."/>
            <person name="Varela M.C."/>
            <person name="Egas C."/>
            <person name="Matos J."/>
            <person name="Miguel C.M."/>
            <person name="Oliveira M.M."/>
            <person name="Ricardo C.P."/>
            <person name="Goncalves S."/>
        </authorList>
    </citation>
    <scope>NUCLEOTIDE SEQUENCE [LARGE SCALE GENOMIC DNA]</scope>
    <source>
        <strain evidence="7">cv. HL8</strain>
    </source>
</reference>
<evidence type="ECO:0000259" key="5">
    <source>
        <dbReference type="Pfam" id="PF00931"/>
    </source>
</evidence>
<protein>
    <submittedName>
        <fullName evidence="6">Disease resistance protein</fullName>
    </submittedName>
</protein>
<dbReference type="Gene3D" id="1.10.8.430">
    <property type="entry name" value="Helical domain of apoptotic protease-activating factors"/>
    <property type="match status" value="1"/>
</dbReference>
<evidence type="ECO:0000256" key="4">
    <source>
        <dbReference type="SAM" id="MobiDB-lite"/>
    </source>
</evidence>
<dbReference type="PANTHER" id="PTHR33463">
    <property type="entry name" value="NB-ARC DOMAIN-CONTAINING PROTEIN-RELATED"/>
    <property type="match status" value="1"/>
</dbReference>
<evidence type="ECO:0000256" key="2">
    <source>
        <dbReference type="ARBA" id="ARBA00022821"/>
    </source>
</evidence>